<evidence type="ECO:0000256" key="7">
    <source>
        <dbReference type="ARBA" id="ARBA00022803"/>
    </source>
</evidence>
<dbReference type="InterPro" id="IPR029489">
    <property type="entry name" value="OGT/SEC/SPY_C"/>
</dbReference>
<evidence type="ECO:0000259" key="11">
    <source>
        <dbReference type="Pfam" id="PF13844"/>
    </source>
</evidence>
<dbReference type="AlphaFoldDB" id="A0A6S6YXA4"/>
<keyword evidence="4" id="KW-0328">Glycosyltransferase</keyword>
<dbReference type="GO" id="GO:0097363">
    <property type="term" value="F:protein O-acetylglucosaminyltransferase activity"/>
    <property type="evidence" value="ECO:0007669"/>
    <property type="project" value="UniProtKB-EC"/>
</dbReference>
<keyword evidence="5" id="KW-0808">Transferase</keyword>
<reference evidence="12 13" key="1">
    <citation type="submission" date="2020-04" db="EMBL/GenBank/DDBJ databases">
        <authorList>
            <person name="De Canck E."/>
        </authorList>
    </citation>
    <scope>NUCLEOTIDE SEQUENCE [LARGE SCALE GENOMIC DNA]</scope>
    <source>
        <strain evidence="12 13">LMG 3441</strain>
    </source>
</reference>
<keyword evidence="13" id="KW-1185">Reference proteome</keyword>
<evidence type="ECO:0000256" key="3">
    <source>
        <dbReference type="ARBA" id="ARBA00011970"/>
    </source>
</evidence>
<feature type="domain" description="Methyltransferase regulatory" evidence="9">
    <location>
        <begin position="235"/>
        <end position="306"/>
    </location>
</feature>
<dbReference type="SUPFAM" id="SSF48452">
    <property type="entry name" value="TPR-like"/>
    <property type="match status" value="1"/>
</dbReference>
<dbReference type="Gene3D" id="3.40.50.150">
    <property type="entry name" value="Vaccinia Virus protein VP39"/>
    <property type="match status" value="1"/>
</dbReference>
<dbReference type="Gene3D" id="1.25.40.10">
    <property type="entry name" value="Tetratricopeptide repeat domain"/>
    <property type="match status" value="1"/>
</dbReference>
<evidence type="ECO:0000259" key="9">
    <source>
        <dbReference type="Pfam" id="PF10119"/>
    </source>
</evidence>
<dbReference type="InterPro" id="IPR019734">
    <property type="entry name" value="TPR_rpt"/>
</dbReference>
<dbReference type="Pfam" id="PF13649">
    <property type="entry name" value="Methyltransf_25"/>
    <property type="match status" value="1"/>
</dbReference>
<dbReference type="PROSITE" id="PS50005">
    <property type="entry name" value="TPR"/>
    <property type="match status" value="2"/>
</dbReference>
<feature type="domain" description="Methyltransferase" evidence="10">
    <location>
        <begin position="53"/>
        <end position="143"/>
    </location>
</feature>
<accession>A0A6S6YXA4</accession>
<name>A0A6S6YXA4_9BURK</name>
<dbReference type="Pfam" id="PF14559">
    <property type="entry name" value="TPR_19"/>
    <property type="match status" value="1"/>
</dbReference>
<dbReference type="EC" id="2.4.1.255" evidence="3"/>
<dbReference type="EMBL" id="CADIJQ010000001">
    <property type="protein sequence ID" value="CAB3650906.1"/>
    <property type="molecule type" value="Genomic_DNA"/>
</dbReference>
<comment type="pathway">
    <text evidence="1">Protein modification; protein glycosylation.</text>
</comment>
<evidence type="ECO:0000256" key="2">
    <source>
        <dbReference type="ARBA" id="ARBA00005386"/>
    </source>
</evidence>
<evidence type="ECO:0000259" key="10">
    <source>
        <dbReference type="Pfam" id="PF13649"/>
    </source>
</evidence>
<dbReference type="PANTHER" id="PTHR44835:SF1">
    <property type="entry name" value="PROTEIN O-GLCNAC TRANSFERASE"/>
    <property type="match status" value="1"/>
</dbReference>
<dbReference type="Gene3D" id="3.40.50.2000">
    <property type="entry name" value="Glycogen Phosphorylase B"/>
    <property type="match status" value="1"/>
</dbReference>
<evidence type="ECO:0000256" key="6">
    <source>
        <dbReference type="ARBA" id="ARBA00022737"/>
    </source>
</evidence>
<keyword evidence="6" id="KW-0677">Repeat</keyword>
<dbReference type="InterPro" id="IPR051939">
    <property type="entry name" value="Glycosyltr_41/O-GlcNAc_trsf"/>
</dbReference>
<dbReference type="Proteomes" id="UP000494269">
    <property type="component" value="Unassembled WGS sequence"/>
</dbReference>
<dbReference type="SMART" id="SM00028">
    <property type="entry name" value="TPR"/>
    <property type="match status" value="4"/>
</dbReference>
<dbReference type="CDD" id="cd02440">
    <property type="entry name" value="AdoMet_MTases"/>
    <property type="match status" value="1"/>
</dbReference>
<evidence type="ECO:0000256" key="1">
    <source>
        <dbReference type="ARBA" id="ARBA00004922"/>
    </source>
</evidence>
<dbReference type="PANTHER" id="PTHR44835">
    <property type="entry name" value="UDP-N-ACETYLGLUCOSAMINE--PEPTIDE N-ACETYLGLUCOSAMINYLTRANSFERASE SPINDLY-RELATED"/>
    <property type="match status" value="1"/>
</dbReference>
<dbReference type="SUPFAM" id="SSF53335">
    <property type="entry name" value="S-adenosyl-L-methionine-dependent methyltransferases"/>
    <property type="match status" value="1"/>
</dbReference>
<comment type="similarity">
    <text evidence="2">Belongs to the glycosyltransferase 41 family. O-GlcNAc transferase subfamily.</text>
</comment>
<evidence type="ECO:0000256" key="4">
    <source>
        <dbReference type="ARBA" id="ARBA00022676"/>
    </source>
</evidence>
<sequence>MNAPDRVPEDSFAIDLAPPVSDPAISYLCSPGQMRAAAFLYGVETVPLERARVLELGCGAGSNLLPFAVAYPQAQVVGVDTDPRRIEAGRRAADAIGLGNLTLHALSFADIGQDFGEFDYIIAHDLYSTVPRESTGDLLRICRLNLAFEGVAYLSFDAYPGAKAAEIVREAVLMHAHAASSPDEQVAAARAALGLFTDGVSNANPLAASLHEAATRFAQALDEQGAAGLSLLARQPYYYAEFADMAAQFGMTCVGDAEPRHELAPNYGANVSLTQSLLGFGKPRALRQQYLDFSIGRAYRRTLLTHHEREQEVLPRPDLSRLPKLRWAGSFRRLAAGLRSISQTHFVTHAGHILSTDNPVLEAIADVLGHAWPASVPGAALVQYVAEKKLAAGSTADEAVGKALQALFDAAIGRYSVDKTPYDLAGGVSLVPGVVAAIDGRAPLFNLWHEAVRTSFADHDVLPLRQLEAGAALNRLRDSVQIAAPVLQFTSAGDFVAPAPEAPAVSASQPVDGLLDHLRHYGLTVAGARDWCDYIEAGLSASDARGPYWALYIDAMARCGFEQRYGGSISAPARAQGITKAVLKEAQELAALVNAKSDGDLEGRARALTKRAPEYSTSWEVLGTVLRDTGKSGESLAAFLRAFQVGGEDVDCYVGVAMSLRALRRPVELDAACRRALELSPGHPQALNVLANCYRSAARFHEAVATFRHMLELNPANVEARGNLGVALADMGDFAGSEAEYLRVLEVQPDNPTVQHSRFFGMNYFPDRTAEEVFEVYRAFDERLGAPHRASWKPHSNTRDPGRKLRIGYVSPDFRTHPVRLFLEPLMARHDKSAFEIYAYAQLDQEDEGTAAFKTYADHWVRTNGLSHDALAQRIRDDKIDVLVDLAGHTAQNRLATFVRKPAPVQVTWLGFGCTTGLSAIDYILIDDEMAPPGTESLFAEKPWRLDTTNFAYRPKLGMGEVSELPALQNGHIRFITLSRAIRFNYRVVRTWAEILHRVPGSRLVVDSNSYFSERMQKDLHDLFAQHGIDAGRIEIGFHSPPWDVLRSADITLDCFPHNSGTTLFESLYMGLPYVTLAGRMGVGRIGASTLAGLGRKEWIAQTEAEYIDKVVALASDIPALARTRAGLRQEMQASALMDEPAFARKVEAAYRGMFKKWCEGSV</sequence>
<evidence type="ECO:0000256" key="8">
    <source>
        <dbReference type="PROSITE-ProRule" id="PRU00339"/>
    </source>
</evidence>
<dbReference type="Pfam" id="PF10119">
    <property type="entry name" value="MethyTransf_Reg"/>
    <property type="match status" value="1"/>
</dbReference>
<feature type="repeat" description="TPR" evidence="8">
    <location>
        <begin position="718"/>
        <end position="751"/>
    </location>
</feature>
<feature type="domain" description="O-GlcNAc transferase C-terminal" evidence="11">
    <location>
        <begin position="975"/>
        <end position="1144"/>
    </location>
</feature>
<feature type="domain" description="O-GlcNAc transferase C-terminal" evidence="11">
    <location>
        <begin position="787"/>
        <end position="949"/>
    </location>
</feature>
<evidence type="ECO:0000313" key="13">
    <source>
        <dbReference type="Proteomes" id="UP000494269"/>
    </source>
</evidence>
<dbReference type="InterPro" id="IPR041698">
    <property type="entry name" value="Methyltransf_25"/>
</dbReference>
<keyword evidence="7 8" id="KW-0802">TPR repeat</keyword>
<proteinExistence type="inferred from homology"/>
<dbReference type="InterPro" id="IPR029063">
    <property type="entry name" value="SAM-dependent_MTases_sf"/>
</dbReference>
<dbReference type="Pfam" id="PF13844">
    <property type="entry name" value="Glyco_transf_41"/>
    <property type="match status" value="2"/>
</dbReference>
<evidence type="ECO:0000256" key="5">
    <source>
        <dbReference type="ARBA" id="ARBA00022679"/>
    </source>
</evidence>
<feature type="repeat" description="TPR" evidence="8">
    <location>
        <begin position="684"/>
        <end position="717"/>
    </location>
</feature>
<dbReference type="Gene3D" id="3.40.50.11380">
    <property type="match status" value="1"/>
</dbReference>
<protein>
    <recommendedName>
        <fullName evidence="3">protein O-GlcNAc transferase</fullName>
        <ecNumber evidence="3">2.4.1.255</ecNumber>
    </recommendedName>
</protein>
<gene>
    <name evidence="12" type="ORF">LMG3441_00044</name>
</gene>
<dbReference type="InterPro" id="IPR011990">
    <property type="entry name" value="TPR-like_helical_dom_sf"/>
</dbReference>
<dbReference type="InterPro" id="IPR018773">
    <property type="entry name" value="MeTrfase_reg_dom_prd"/>
</dbReference>
<evidence type="ECO:0000313" key="12">
    <source>
        <dbReference type="EMBL" id="CAB3650906.1"/>
    </source>
</evidence>
<organism evidence="12 13">
    <name type="scientific">Achromobacter kerstersii</name>
    <dbReference type="NCBI Taxonomy" id="1353890"/>
    <lineage>
        <taxon>Bacteria</taxon>
        <taxon>Pseudomonadati</taxon>
        <taxon>Pseudomonadota</taxon>
        <taxon>Betaproteobacteria</taxon>
        <taxon>Burkholderiales</taxon>
        <taxon>Alcaligenaceae</taxon>
        <taxon>Achromobacter</taxon>
    </lineage>
</organism>